<dbReference type="KEGG" id="ccro:CMC5_073340"/>
<evidence type="ECO:0000313" key="10">
    <source>
        <dbReference type="EMBL" id="AKT43106.1"/>
    </source>
</evidence>
<dbReference type="OrthoDB" id="9812221at2"/>
<dbReference type="Pfam" id="PF07690">
    <property type="entry name" value="MFS_1"/>
    <property type="match status" value="2"/>
</dbReference>
<evidence type="ECO:0000256" key="5">
    <source>
        <dbReference type="ARBA" id="ARBA00022692"/>
    </source>
</evidence>
<feature type="transmembrane region" description="Helical" evidence="8">
    <location>
        <begin position="157"/>
        <end position="177"/>
    </location>
</feature>
<comment type="subcellular location">
    <subcellularLocation>
        <location evidence="2">Membrane</location>
        <topology evidence="2">Multi-pass membrane protein</topology>
    </subcellularLocation>
</comment>
<feature type="transmembrane region" description="Helical" evidence="8">
    <location>
        <begin position="358"/>
        <end position="376"/>
    </location>
</feature>
<keyword evidence="6 8" id="KW-1133">Transmembrane helix</keyword>
<keyword evidence="11" id="KW-1185">Reference proteome</keyword>
<reference evidence="10 11" key="1">
    <citation type="submission" date="2015-07" db="EMBL/GenBank/DDBJ databases">
        <title>Genome analysis of myxobacterium Chondromyces crocatus Cm c5 reveals a high potential for natural compound synthesis and the genetic basis for the loss of fruiting body formation.</title>
        <authorList>
            <person name="Zaburannyi N."/>
            <person name="Bunk B."/>
            <person name="Maier J."/>
            <person name="Overmann J."/>
            <person name="Mueller R."/>
        </authorList>
    </citation>
    <scope>NUCLEOTIDE SEQUENCE [LARGE SCALE GENOMIC DNA]</scope>
    <source>
        <strain evidence="10 11">Cm c5</strain>
    </source>
</reference>
<sequence>MRSPLLPIFLTIFVDVFGMTMIIPVLPFFAQHLGASEVVTGALLSTYAACQLVSGPILGRISDRVGRKPTLLASQFGTMIGFLVLGSSTSLWMLFLARVISGATAGNLTVAQAYIADVTSPENRTRAFGMVGVAFGTGFLVGPALSGELAERYGYGVPGLVAAGLSLLSIVLTSTLLPARKPLEVPPQEGRLGAFQRMFQRATPRRRLLEFFFFSLSFATLTGGLSFYLQRRFSFTMKNVGHLYAFSGLVGGMVQGGFIGRMAKKMGEHRLALGGFVLMMVGYACLGALFTLPALLAVVAVSSIGSAVVRPALTTLLTKSVGPHEQGAVLGVSQSLSCMALITGPLLANSLIGRGELAAYGIAAAVFAAAGVLLGAQPPPAEITGS</sequence>
<feature type="transmembrane region" description="Helical" evidence="8">
    <location>
        <begin position="38"/>
        <end position="58"/>
    </location>
</feature>
<evidence type="ECO:0000313" key="11">
    <source>
        <dbReference type="Proteomes" id="UP000067626"/>
    </source>
</evidence>
<dbReference type="PROSITE" id="PS50850">
    <property type="entry name" value="MFS"/>
    <property type="match status" value="1"/>
</dbReference>
<dbReference type="InterPro" id="IPR020846">
    <property type="entry name" value="MFS_dom"/>
</dbReference>
<evidence type="ECO:0000259" key="9">
    <source>
        <dbReference type="PROSITE" id="PS50850"/>
    </source>
</evidence>
<keyword evidence="5 8" id="KW-0812">Transmembrane</keyword>
<dbReference type="Gene3D" id="1.20.1250.20">
    <property type="entry name" value="MFS general substrate transporter like domains"/>
    <property type="match status" value="1"/>
</dbReference>
<accession>A0A0K1EQJ6</accession>
<evidence type="ECO:0000256" key="3">
    <source>
        <dbReference type="ARBA" id="ARBA00007520"/>
    </source>
</evidence>
<evidence type="ECO:0000256" key="1">
    <source>
        <dbReference type="ARBA" id="ARBA00003279"/>
    </source>
</evidence>
<dbReference type="PANTHER" id="PTHR23504">
    <property type="entry name" value="MAJOR FACILITATOR SUPERFAMILY DOMAIN-CONTAINING PROTEIN 10"/>
    <property type="match status" value="1"/>
</dbReference>
<feature type="domain" description="Major facilitator superfamily (MFS) profile" evidence="9">
    <location>
        <begin position="4"/>
        <end position="382"/>
    </location>
</feature>
<dbReference type="InterPro" id="IPR011701">
    <property type="entry name" value="MFS"/>
</dbReference>
<dbReference type="PRINTS" id="PR01035">
    <property type="entry name" value="TCRTETA"/>
</dbReference>
<feature type="transmembrane region" description="Helical" evidence="8">
    <location>
        <begin position="241"/>
        <end position="259"/>
    </location>
</feature>
<gene>
    <name evidence="10" type="ORF">CMC5_073340</name>
</gene>
<evidence type="ECO:0000256" key="8">
    <source>
        <dbReference type="SAM" id="Phobius"/>
    </source>
</evidence>
<dbReference type="CDD" id="cd17330">
    <property type="entry name" value="MFS_SLC46_TetA_like"/>
    <property type="match status" value="1"/>
</dbReference>
<feature type="transmembrane region" description="Helical" evidence="8">
    <location>
        <begin position="271"/>
        <end position="290"/>
    </location>
</feature>
<dbReference type="SUPFAM" id="SSF103473">
    <property type="entry name" value="MFS general substrate transporter"/>
    <property type="match status" value="1"/>
</dbReference>
<feature type="transmembrane region" description="Helical" evidence="8">
    <location>
        <begin position="127"/>
        <end position="145"/>
    </location>
</feature>
<name>A0A0K1EQJ6_CHOCO</name>
<evidence type="ECO:0000256" key="6">
    <source>
        <dbReference type="ARBA" id="ARBA00022989"/>
    </source>
</evidence>
<dbReference type="GO" id="GO:0016020">
    <property type="term" value="C:membrane"/>
    <property type="evidence" value="ECO:0007669"/>
    <property type="project" value="UniProtKB-SubCell"/>
</dbReference>
<evidence type="ECO:0000256" key="4">
    <source>
        <dbReference type="ARBA" id="ARBA00022448"/>
    </source>
</evidence>
<proteinExistence type="inferred from homology"/>
<dbReference type="InterPro" id="IPR001958">
    <property type="entry name" value="Tet-R_TetA/multi-R_MdtG-like"/>
</dbReference>
<feature type="transmembrane region" description="Helical" evidence="8">
    <location>
        <begin position="95"/>
        <end position="115"/>
    </location>
</feature>
<dbReference type="InterPro" id="IPR036259">
    <property type="entry name" value="MFS_trans_sf"/>
</dbReference>
<evidence type="ECO:0000256" key="7">
    <source>
        <dbReference type="ARBA" id="ARBA00023136"/>
    </source>
</evidence>
<keyword evidence="4" id="KW-0813">Transport</keyword>
<evidence type="ECO:0000256" key="2">
    <source>
        <dbReference type="ARBA" id="ARBA00004141"/>
    </source>
</evidence>
<dbReference type="Proteomes" id="UP000067626">
    <property type="component" value="Chromosome"/>
</dbReference>
<comment type="function">
    <text evidence="1">Resistance to tetracycline by an active tetracycline efflux. This is an energy-dependent process that decreases the accumulation of the antibiotic in whole cells. This protein functions as a metal-tetracycline/H(+) antiporter.</text>
</comment>
<dbReference type="PANTHER" id="PTHR23504:SF15">
    <property type="entry name" value="MAJOR FACILITATOR SUPERFAMILY (MFS) PROFILE DOMAIN-CONTAINING PROTEIN"/>
    <property type="match status" value="1"/>
</dbReference>
<protein>
    <submittedName>
        <fullName evidence="10">Tetracycline resistance MFS efflux pump</fullName>
    </submittedName>
</protein>
<keyword evidence="7 8" id="KW-0472">Membrane</keyword>
<dbReference type="AlphaFoldDB" id="A0A0K1EQJ6"/>
<feature type="transmembrane region" description="Helical" evidence="8">
    <location>
        <begin position="208"/>
        <end position="229"/>
    </location>
</feature>
<dbReference type="EMBL" id="CP012159">
    <property type="protein sequence ID" value="AKT43106.1"/>
    <property type="molecule type" value="Genomic_DNA"/>
</dbReference>
<dbReference type="PROSITE" id="PS00216">
    <property type="entry name" value="SUGAR_TRANSPORT_1"/>
    <property type="match status" value="1"/>
</dbReference>
<dbReference type="GO" id="GO:0022857">
    <property type="term" value="F:transmembrane transporter activity"/>
    <property type="evidence" value="ECO:0007669"/>
    <property type="project" value="InterPro"/>
</dbReference>
<feature type="transmembrane region" description="Helical" evidence="8">
    <location>
        <begin position="5"/>
        <end position="26"/>
    </location>
</feature>
<feature type="transmembrane region" description="Helical" evidence="8">
    <location>
        <begin position="70"/>
        <end position="89"/>
    </location>
</feature>
<dbReference type="InterPro" id="IPR005829">
    <property type="entry name" value="Sugar_transporter_CS"/>
</dbReference>
<comment type="similarity">
    <text evidence="3">Belongs to the major facilitator superfamily. TCR/Tet family.</text>
</comment>
<dbReference type="RefSeq" id="WP_050434629.1">
    <property type="nucleotide sequence ID" value="NZ_CP012159.1"/>
</dbReference>
<organism evidence="10 11">
    <name type="scientific">Chondromyces crocatus</name>
    <dbReference type="NCBI Taxonomy" id="52"/>
    <lineage>
        <taxon>Bacteria</taxon>
        <taxon>Pseudomonadati</taxon>
        <taxon>Myxococcota</taxon>
        <taxon>Polyangia</taxon>
        <taxon>Polyangiales</taxon>
        <taxon>Polyangiaceae</taxon>
        <taxon>Chondromyces</taxon>
    </lineage>
</organism>
<dbReference type="STRING" id="52.CMC5_073340"/>
<feature type="transmembrane region" description="Helical" evidence="8">
    <location>
        <begin position="329"/>
        <end position="352"/>
    </location>
</feature>